<evidence type="ECO:0000256" key="13">
    <source>
        <dbReference type="SAM" id="MobiDB-lite"/>
    </source>
</evidence>
<keyword evidence="16" id="KW-1185">Reference proteome</keyword>
<keyword evidence="8 12" id="KW-0238">DNA-binding</keyword>
<dbReference type="InterPro" id="IPR050200">
    <property type="entry name" value="Nuclear_hormone_rcpt_NR3"/>
</dbReference>
<dbReference type="GeneID" id="106169611"/>
<feature type="compositionally biased region" description="Polar residues" evidence="13">
    <location>
        <begin position="429"/>
        <end position="438"/>
    </location>
</feature>
<evidence type="ECO:0000256" key="11">
    <source>
        <dbReference type="ARBA" id="ARBA00023242"/>
    </source>
</evidence>
<dbReference type="GO" id="GO:0008270">
    <property type="term" value="F:zinc ion binding"/>
    <property type="evidence" value="ECO:0007669"/>
    <property type="project" value="UniProtKB-KW"/>
</dbReference>
<evidence type="ECO:0000313" key="17">
    <source>
        <dbReference type="RefSeq" id="XP_013404576.1"/>
    </source>
</evidence>
<dbReference type="Proteomes" id="UP000085678">
    <property type="component" value="Unplaced"/>
</dbReference>
<evidence type="ECO:0000256" key="3">
    <source>
        <dbReference type="ARBA" id="ARBA00022723"/>
    </source>
</evidence>
<dbReference type="SMART" id="SM00430">
    <property type="entry name" value="HOLI"/>
    <property type="match status" value="1"/>
</dbReference>
<gene>
    <name evidence="17 18" type="primary">LOC106169611</name>
</gene>
<dbReference type="RefSeq" id="XP_013404576.1">
    <property type="nucleotide sequence ID" value="XM_013549122.1"/>
</dbReference>
<dbReference type="InterPro" id="IPR001628">
    <property type="entry name" value="Znf_hrmn_rcpt"/>
</dbReference>
<organism evidence="16 18">
    <name type="scientific">Lingula anatina</name>
    <name type="common">Brachiopod</name>
    <name type="synonym">Lingula unguis</name>
    <dbReference type="NCBI Taxonomy" id="7574"/>
    <lineage>
        <taxon>Eukaryota</taxon>
        <taxon>Metazoa</taxon>
        <taxon>Spiralia</taxon>
        <taxon>Lophotrochozoa</taxon>
        <taxon>Brachiopoda</taxon>
        <taxon>Linguliformea</taxon>
        <taxon>Lingulata</taxon>
        <taxon>Lingulida</taxon>
        <taxon>Linguloidea</taxon>
        <taxon>Lingulidae</taxon>
        <taxon>Lingula</taxon>
    </lineage>
</organism>
<dbReference type="FunFam" id="3.30.50.10:FF:000139">
    <property type="entry name" value="Estrogen receptor beta a variant b"/>
    <property type="match status" value="1"/>
</dbReference>
<dbReference type="PROSITE" id="PS00031">
    <property type="entry name" value="NUCLEAR_REC_DBD_1"/>
    <property type="match status" value="1"/>
</dbReference>
<dbReference type="SUPFAM" id="SSF48508">
    <property type="entry name" value="Nuclear receptor ligand-binding domain"/>
    <property type="match status" value="1"/>
</dbReference>
<proteinExistence type="inferred from homology"/>
<dbReference type="InterPro" id="IPR035500">
    <property type="entry name" value="NHR-like_dom_sf"/>
</dbReference>
<keyword evidence="2" id="KW-0754">Steroid-binding</keyword>
<keyword evidence="11 12" id="KW-0539">Nucleus</keyword>
<protein>
    <submittedName>
        <fullName evidence="17 18">Estrogen receptor beta isoform X1</fullName>
    </submittedName>
</protein>
<evidence type="ECO:0000256" key="7">
    <source>
        <dbReference type="ARBA" id="ARBA00023121"/>
    </source>
</evidence>
<dbReference type="InterPro" id="IPR013088">
    <property type="entry name" value="Znf_NHR/GATA"/>
</dbReference>
<dbReference type="Gene3D" id="3.30.50.10">
    <property type="entry name" value="Erythroid Transcription Factor GATA-1, subunit A"/>
    <property type="match status" value="1"/>
</dbReference>
<name>A0A1S3J2E0_LINAN</name>
<dbReference type="SMART" id="SM00399">
    <property type="entry name" value="ZnF_C4"/>
    <property type="match status" value="1"/>
</dbReference>
<dbReference type="PRINTS" id="PR00398">
    <property type="entry name" value="STRDHORMONER"/>
</dbReference>
<dbReference type="GO" id="GO:0003700">
    <property type="term" value="F:DNA-binding transcription factor activity"/>
    <property type="evidence" value="ECO:0007669"/>
    <property type="project" value="InterPro"/>
</dbReference>
<evidence type="ECO:0000259" key="15">
    <source>
        <dbReference type="PROSITE" id="PS51843"/>
    </source>
</evidence>
<reference evidence="17 18" key="2">
    <citation type="submission" date="2025-04" db="UniProtKB">
        <authorList>
            <consortium name="RefSeq"/>
        </authorList>
    </citation>
    <scope>IDENTIFICATION</scope>
</reference>
<evidence type="ECO:0000256" key="10">
    <source>
        <dbReference type="ARBA" id="ARBA00023170"/>
    </source>
</evidence>
<dbReference type="GO" id="GO:0043565">
    <property type="term" value="F:sequence-specific DNA binding"/>
    <property type="evidence" value="ECO:0007669"/>
    <property type="project" value="InterPro"/>
</dbReference>
<evidence type="ECO:0000256" key="2">
    <source>
        <dbReference type="ARBA" id="ARBA00022665"/>
    </source>
</evidence>
<keyword evidence="10 12" id="KW-0675">Receptor</keyword>
<evidence type="ECO:0000256" key="12">
    <source>
        <dbReference type="RuleBase" id="RU004334"/>
    </source>
</evidence>
<keyword evidence="6 12" id="KW-0805">Transcription regulation</keyword>
<dbReference type="PANTHER" id="PTHR48092">
    <property type="entry name" value="KNIRPS-RELATED PROTEIN-RELATED"/>
    <property type="match status" value="1"/>
</dbReference>
<dbReference type="InterPro" id="IPR001723">
    <property type="entry name" value="Nuclear_hrmn_rcpt"/>
</dbReference>
<evidence type="ECO:0000256" key="1">
    <source>
        <dbReference type="ARBA" id="ARBA00005413"/>
    </source>
</evidence>
<feature type="region of interest" description="Disordered" evidence="13">
    <location>
        <begin position="417"/>
        <end position="438"/>
    </location>
</feature>
<dbReference type="GO" id="GO:0005496">
    <property type="term" value="F:steroid binding"/>
    <property type="evidence" value="ECO:0007669"/>
    <property type="project" value="UniProtKB-KW"/>
</dbReference>
<dbReference type="InterPro" id="IPR000536">
    <property type="entry name" value="Nucl_hrmn_rcpt_lig-bd"/>
</dbReference>
<dbReference type="KEGG" id="lak:106169611"/>
<keyword evidence="9 12" id="KW-0804">Transcription</keyword>
<sequence>MPPPKRPKNGKEFWLADLMKEQEQRNEMYHSTMTENSDDSLEAPIDLRKDKHVENMKKQPLKGLLFGNHDTDSDKHVTNSSPNLVHNSGFAEQSIKNLIHELKGTETNLFPSEEREKMSPFSEIVHLSHTHKSPLTDKFFTPGTMKDVKLESMNKNKRDPSFHCFETDEQKSSYLNAIEKSNTHRYSHSLQSISTPYEKDCELKDLAVTDTESIGKKHGDTKEQEICVKSEGHQYRTPSSVLDSQIATHVTGDSHRQQATGYHQANQPLIRHSAAQSNDNGQLPCRPADSRDQSNDAMQQNHLTKEESSPPNPVQSSEASQSGQTENTSLNSLRSSGHLCAVCNDVASGFHYGVWSCEGCKAFFKRSIQGHVDYVCPATNTCMIDKQRRKSCQACRLRKCNEAGMCKTSIKTRSVNKSKTAVKRKSEDGTGNSAKKLSKETFSSGSAKSFNSQPCVTPTKSIEEDSKAIPQALQLVSKLVEIEPHAPDLAVNFSENTTLEQYLMPAISCVDKELINNINWAKQVPEYCSLTLNDQVHLLECSWFETCFFRFTYRCIPFPGKLYIGPNFIIDIQMVNAMGFKGYGAQMMSFVERLRELKVTKEEYVLLMALTLFNPDKVLGLEEKSKLRQIQEKYMKTLHDYVTYTAPNIPARSAHLLLLLSSLGRIAHEGQILVYNIKSSGLFPVCELLSEMLEAQRNTDTFSDLSLLGKLK</sequence>
<evidence type="ECO:0000256" key="9">
    <source>
        <dbReference type="ARBA" id="ARBA00023163"/>
    </source>
</evidence>
<dbReference type="GO" id="GO:0005634">
    <property type="term" value="C:nucleus"/>
    <property type="evidence" value="ECO:0007669"/>
    <property type="project" value="UniProtKB-SubCell"/>
</dbReference>
<comment type="subcellular location">
    <subcellularLocation>
        <location evidence="12">Nucleus</location>
    </subcellularLocation>
</comment>
<dbReference type="RefSeq" id="XP_013404577.1">
    <property type="nucleotide sequence ID" value="XM_013549123.1"/>
</dbReference>
<dbReference type="Pfam" id="PF00105">
    <property type="entry name" value="zf-C4"/>
    <property type="match status" value="1"/>
</dbReference>
<accession>A0A1S3J2E0</accession>
<evidence type="ECO:0000256" key="4">
    <source>
        <dbReference type="ARBA" id="ARBA00022771"/>
    </source>
</evidence>
<feature type="domain" description="NR LBD" evidence="15">
    <location>
        <begin position="471"/>
        <end position="696"/>
    </location>
</feature>
<evidence type="ECO:0000259" key="14">
    <source>
        <dbReference type="PROSITE" id="PS51030"/>
    </source>
</evidence>
<dbReference type="Gene3D" id="1.10.565.10">
    <property type="entry name" value="Retinoid X Receptor"/>
    <property type="match status" value="1"/>
</dbReference>
<dbReference type="PRINTS" id="PR00047">
    <property type="entry name" value="STROIDFINGER"/>
</dbReference>
<evidence type="ECO:0000313" key="16">
    <source>
        <dbReference type="Proteomes" id="UP000085678"/>
    </source>
</evidence>
<keyword evidence="7" id="KW-0446">Lipid-binding</keyword>
<evidence type="ECO:0000256" key="6">
    <source>
        <dbReference type="ARBA" id="ARBA00023015"/>
    </source>
</evidence>
<keyword evidence="5 12" id="KW-0862">Zinc</keyword>
<dbReference type="CDD" id="cd07171">
    <property type="entry name" value="NR_DBD_ER"/>
    <property type="match status" value="1"/>
</dbReference>
<dbReference type="Pfam" id="PF00104">
    <property type="entry name" value="Hormone_recep"/>
    <property type="match status" value="1"/>
</dbReference>
<dbReference type="PROSITE" id="PS51030">
    <property type="entry name" value="NUCLEAR_REC_DBD_2"/>
    <property type="match status" value="1"/>
</dbReference>
<dbReference type="AlphaFoldDB" id="A0A1S3J2E0"/>
<dbReference type="PROSITE" id="PS51843">
    <property type="entry name" value="NR_LBD"/>
    <property type="match status" value="1"/>
</dbReference>
<evidence type="ECO:0000256" key="5">
    <source>
        <dbReference type="ARBA" id="ARBA00022833"/>
    </source>
</evidence>
<comment type="similarity">
    <text evidence="1">Belongs to the nuclear hormone receptor family. NR3 subfamily.</text>
</comment>
<feature type="region of interest" description="Disordered" evidence="13">
    <location>
        <begin position="275"/>
        <end position="330"/>
    </location>
</feature>
<evidence type="ECO:0000313" key="18">
    <source>
        <dbReference type="RefSeq" id="XP_013404577.1"/>
    </source>
</evidence>
<dbReference type="SUPFAM" id="SSF57716">
    <property type="entry name" value="Glucocorticoid receptor-like (DNA-binding domain)"/>
    <property type="match status" value="1"/>
</dbReference>
<dbReference type="OrthoDB" id="5799427at2759"/>
<keyword evidence="4 12" id="KW-0863">Zinc-finger</keyword>
<keyword evidence="3 12" id="KW-0479">Metal-binding</keyword>
<dbReference type="STRING" id="7574.A0A1S3J2E0"/>
<feature type="compositionally biased region" description="Polar residues" evidence="13">
    <location>
        <begin position="314"/>
        <end position="330"/>
    </location>
</feature>
<reference evidence="17 18" key="1">
    <citation type="journal article" date="2015" name="Nat. Commun.">
        <title>The Lingula genome provides insights into brachiopod evolution and the origin of phosphate biomineralization.</title>
        <authorList>
            <person name="Luo Y.J."/>
            <person name="Takeuchi T."/>
            <person name="Koyanagi R."/>
            <person name="Yamada L."/>
            <person name="Kanda M."/>
            <person name="Khalturina M."/>
            <person name="Fujie M."/>
            <person name="Yamasaki S.I."/>
            <person name="Endo K."/>
            <person name="Satoh N."/>
        </authorList>
    </citation>
    <scope>NUCLEOTIDE SEQUENCE</scope>
</reference>
<feature type="domain" description="Nuclear receptor" evidence="14">
    <location>
        <begin position="337"/>
        <end position="412"/>
    </location>
</feature>
<evidence type="ECO:0000256" key="8">
    <source>
        <dbReference type="ARBA" id="ARBA00023125"/>
    </source>
</evidence>